<dbReference type="EMBL" id="PXYX01000038">
    <property type="protein sequence ID" value="PSR25015.1"/>
    <property type="molecule type" value="Genomic_DNA"/>
</dbReference>
<dbReference type="EC" id="3.1.12.1" evidence="3 13"/>
<dbReference type="GO" id="GO:0004527">
    <property type="term" value="F:exonuclease activity"/>
    <property type="evidence" value="ECO:0007669"/>
    <property type="project" value="UniProtKB-KW"/>
</dbReference>
<evidence type="ECO:0000259" key="14">
    <source>
        <dbReference type="Pfam" id="PF01930"/>
    </source>
</evidence>
<comment type="cofactor">
    <cofactor evidence="13">
        <name>iron-sulfur cluster</name>
        <dbReference type="ChEBI" id="CHEBI:30408"/>
    </cofactor>
</comment>
<evidence type="ECO:0000256" key="6">
    <source>
        <dbReference type="ARBA" id="ARBA00022723"/>
    </source>
</evidence>
<dbReference type="GO" id="GO:0051536">
    <property type="term" value="F:iron-sulfur cluster binding"/>
    <property type="evidence" value="ECO:0007669"/>
    <property type="project" value="UniProtKB-KW"/>
</dbReference>
<keyword evidence="6 13" id="KW-0479">Metal-binding</keyword>
<dbReference type="GO" id="GO:0051607">
    <property type="term" value="P:defense response to virus"/>
    <property type="evidence" value="ECO:0007669"/>
    <property type="project" value="UniProtKB-KW"/>
</dbReference>
<proteinExistence type="inferred from homology"/>
<dbReference type="PANTHER" id="PTHR36531">
    <property type="entry name" value="CRISPR-ASSOCIATED EXONUCLEASE CAS4"/>
    <property type="match status" value="1"/>
</dbReference>
<evidence type="ECO:0000256" key="9">
    <source>
        <dbReference type="ARBA" id="ARBA00023004"/>
    </source>
</evidence>
<dbReference type="NCBIfam" id="TIGR00372">
    <property type="entry name" value="cas4"/>
    <property type="match status" value="1"/>
</dbReference>
<dbReference type="Gene3D" id="3.90.320.10">
    <property type="match status" value="1"/>
</dbReference>
<keyword evidence="10 13" id="KW-0411">Iron-sulfur</keyword>
<dbReference type="InterPro" id="IPR022765">
    <property type="entry name" value="Dna2/Cas4_DUF83"/>
</dbReference>
<keyword evidence="7 13" id="KW-0378">Hydrolase</keyword>
<feature type="domain" description="DUF83" evidence="14">
    <location>
        <begin position="9"/>
        <end position="182"/>
    </location>
</feature>
<dbReference type="CDD" id="cd09637">
    <property type="entry name" value="Cas4_I-A_I-B_I-C_I-D_II-B"/>
    <property type="match status" value="1"/>
</dbReference>
<dbReference type="InterPro" id="IPR013343">
    <property type="entry name" value="CRISPR-assoc_prot_Cas4"/>
</dbReference>
<evidence type="ECO:0000256" key="13">
    <source>
        <dbReference type="RuleBase" id="RU365022"/>
    </source>
</evidence>
<comment type="similarity">
    <text evidence="2 13">Belongs to the CRISPR-associated exonuclease Cas4 family.</text>
</comment>
<dbReference type="Pfam" id="PF01930">
    <property type="entry name" value="Cas_Cas4"/>
    <property type="match status" value="1"/>
</dbReference>
<dbReference type="AlphaFoldDB" id="A0A2T2WRZ7"/>
<evidence type="ECO:0000256" key="7">
    <source>
        <dbReference type="ARBA" id="ARBA00022801"/>
    </source>
</evidence>
<reference evidence="15 16" key="1">
    <citation type="journal article" date="2014" name="BMC Genomics">
        <title>Comparison of environmental and isolate Sulfobacillus genomes reveals diverse carbon, sulfur, nitrogen, and hydrogen metabolisms.</title>
        <authorList>
            <person name="Justice N.B."/>
            <person name="Norman A."/>
            <person name="Brown C.T."/>
            <person name="Singh A."/>
            <person name="Thomas B.C."/>
            <person name="Banfield J.F."/>
        </authorList>
    </citation>
    <scope>NUCLEOTIDE SEQUENCE [LARGE SCALE GENOMIC DNA]</scope>
    <source>
        <strain evidence="15">AMDSBA5</strain>
    </source>
</reference>
<evidence type="ECO:0000256" key="8">
    <source>
        <dbReference type="ARBA" id="ARBA00022839"/>
    </source>
</evidence>
<evidence type="ECO:0000256" key="4">
    <source>
        <dbReference type="ARBA" id="ARBA00020049"/>
    </source>
</evidence>
<dbReference type="InterPro" id="IPR011604">
    <property type="entry name" value="PDDEXK-like_dom_sf"/>
</dbReference>
<evidence type="ECO:0000256" key="5">
    <source>
        <dbReference type="ARBA" id="ARBA00022722"/>
    </source>
</evidence>
<keyword evidence="5 13" id="KW-0540">Nuclease</keyword>
<keyword evidence="11 13" id="KW-0051">Antiviral defense</keyword>
<comment type="cofactor">
    <cofactor evidence="1">
        <name>[4Fe-4S] cluster</name>
        <dbReference type="ChEBI" id="CHEBI:49883"/>
    </cofactor>
</comment>
<protein>
    <recommendedName>
        <fullName evidence="4 13">CRISPR-associated exonuclease Cas4</fullName>
        <ecNumber evidence="3 13">3.1.12.1</ecNumber>
    </recommendedName>
</protein>
<evidence type="ECO:0000256" key="10">
    <source>
        <dbReference type="ARBA" id="ARBA00023014"/>
    </source>
</evidence>
<comment type="caution">
    <text evidence="15">The sequence shown here is derived from an EMBL/GenBank/DDBJ whole genome shotgun (WGS) entry which is preliminary data.</text>
</comment>
<dbReference type="InterPro" id="IPR051827">
    <property type="entry name" value="Cas4_exonuclease"/>
</dbReference>
<evidence type="ECO:0000256" key="2">
    <source>
        <dbReference type="ARBA" id="ARBA00009189"/>
    </source>
</evidence>
<dbReference type="PANTHER" id="PTHR36531:SF6">
    <property type="entry name" value="DNA REPLICATION ATP-DEPENDENT HELICASE_NUCLEASE DNA2"/>
    <property type="match status" value="1"/>
</dbReference>
<dbReference type="GO" id="GO:0046872">
    <property type="term" value="F:metal ion binding"/>
    <property type="evidence" value="ECO:0007669"/>
    <property type="project" value="UniProtKB-KW"/>
</dbReference>
<keyword evidence="12 13" id="KW-0464">Manganese</keyword>
<evidence type="ECO:0000256" key="12">
    <source>
        <dbReference type="ARBA" id="ARBA00023211"/>
    </source>
</evidence>
<evidence type="ECO:0000313" key="15">
    <source>
        <dbReference type="EMBL" id="PSR25015.1"/>
    </source>
</evidence>
<sequence>MRQTRIPLSALNHFAYCPRRCALIHQEQVFEENQFTLEGRDHHQRVDAGFVRDGPIRMETAVHLWSEPLALTGIADVVEWHGDVPYPIEYKRGARHAWINDEFQVCAQGLCLEDMLHCVVPAGAIYYVESRRRREVVFTATLRDATRQAIEETRALLDSGRIPPPTDHRERCPNCSLIDLCLPALYGQGPLTWDGE</sequence>
<dbReference type="Proteomes" id="UP000242705">
    <property type="component" value="Unassembled WGS sequence"/>
</dbReference>
<organism evidence="15 16">
    <name type="scientific">Sulfobacillus thermosulfidooxidans</name>
    <dbReference type="NCBI Taxonomy" id="28034"/>
    <lineage>
        <taxon>Bacteria</taxon>
        <taxon>Bacillati</taxon>
        <taxon>Bacillota</taxon>
        <taxon>Clostridia</taxon>
        <taxon>Eubacteriales</taxon>
        <taxon>Clostridiales Family XVII. Incertae Sedis</taxon>
        <taxon>Sulfobacillus</taxon>
    </lineage>
</organism>
<comment type="cofactor">
    <cofactor evidence="13">
        <name>Mg(2+)</name>
        <dbReference type="ChEBI" id="CHEBI:18420"/>
    </cofactor>
    <cofactor evidence="13">
        <name>Mn(2+)</name>
        <dbReference type="ChEBI" id="CHEBI:29035"/>
    </cofactor>
    <text evidence="13">Mg(2+) or Mn(2+) required for ssDNA cleavage activity.</text>
</comment>
<name>A0A2T2WRZ7_SULTH</name>
<evidence type="ECO:0000256" key="3">
    <source>
        <dbReference type="ARBA" id="ARBA00012768"/>
    </source>
</evidence>
<evidence type="ECO:0000313" key="16">
    <source>
        <dbReference type="Proteomes" id="UP000242705"/>
    </source>
</evidence>
<keyword evidence="8 13" id="KW-0269">Exonuclease</keyword>
<gene>
    <name evidence="15" type="primary">cas4</name>
    <name evidence="15" type="ORF">C7B47_13445</name>
</gene>
<keyword evidence="9 13" id="KW-0408">Iron</keyword>
<evidence type="ECO:0000256" key="11">
    <source>
        <dbReference type="ARBA" id="ARBA00023118"/>
    </source>
</evidence>
<evidence type="ECO:0000256" key="1">
    <source>
        <dbReference type="ARBA" id="ARBA00001966"/>
    </source>
</evidence>
<comment type="function">
    <text evidence="13">CRISPR (clustered regularly interspaced short palindromic repeat) is an adaptive immune system that provides protection against mobile genetic elements (viruses, transposable elements and conjugative plasmids). CRISPR clusters contain sequences complementary to antecedent mobile elements and target invading nucleic acids. CRISPR clusters are transcribed and processed into CRISPR RNA (crRNA).</text>
</comment>
<accession>A0A2T2WRZ7</accession>